<dbReference type="OrthoDB" id="427480at2759"/>
<evidence type="ECO:0000313" key="5">
    <source>
        <dbReference type="EMBL" id="EYU39822.1"/>
    </source>
</evidence>
<keyword evidence="6" id="KW-1185">Reference proteome</keyword>
<comment type="similarity">
    <text evidence="1">Belongs to the protein kinase superfamily. ADCK protein kinase family.</text>
</comment>
<accession>A0A022RHE8</accession>
<reference evidence="5 6" key="1">
    <citation type="journal article" date="2013" name="Proc. Natl. Acad. Sci. U.S.A.">
        <title>Fine-scale variation in meiotic recombination in Mimulus inferred from population shotgun sequencing.</title>
        <authorList>
            <person name="Hellsten U."/>
            <person name="Wright K.M."/>
            <person name="Jenkins J."/>
            <person name="Shu S."/>
            <person name="Yuan Y."/>
            <person name="Wessler S.R."/>
            <person name="Schmutz J."/>
            <person name="Willis J.H."/>
            <person name="Rokhsar D.S."/>
        </authorList>
    </citation>
    <scope>NUCLEOTIDE SEQUENCE [LARGE SCALE GENOMIC DNA]</scope>
    <source>
        <strain evidence="6">cv. DUN x IM62</strain>
    </source>
</reference>
<dbReference type="PhylomeDB" id="A0A022RHE8"/>
<dbReference type="eggNOG" id="KOG1235">
    <property type="taxonomic scope" value="Eukaryota"/>
</dbReference>
<dbReference type="STRING" id="4155.A0A022RHE8"/>
<keyword evidence="3" id="KW-0812">Transmembrane</keyword>
<dbReference type="AlphaFoldDB" id="A0A022RHE8"/>
<proteinExistence type="inferred from homology"/>
<dbReference type="InterPro" id="IPR004147">
    <property type="entry name" value="ABC1_dom"/>
</dbReference>
<protein>
    <recommendedName>
        <fullName evidence="4">Protein kinase domain-containing protein</fullName>
    </recommendedName>
</protein>
<evidence type="ECO:0000256" key="3">
    <source>
        <dbReference type="SAM" id="Phobius"/>
    </source>
</evidence>
<dbReference type="GO" id="GO:0004672">
    <property type="term" value="F:protein kinase activity"/>
    <property type="evidence" value="ECO:0000318"/>
    <property type="project" value="GO_Central"/>
</dbReference>
<name>A0A022RHE8_ERYGU</name>
<dbReference type="OMA" id="LRFCWTS"/>
<dbReference type="EMBL" id="KI630443">
    <property type="protein sequence ID" value="EYU39822.1"/>
    <property type="molecule type" value="Genomic_DNA"/>
</dbReference>
<evidence type="ECO:0000259" key="4">
    <source>
        <dbReference type="PROSITE" id="PS50011"/>
    </source>
</evidence>
<dbReference type="PANTHER" id="PTHR10566">
    <property type="entry name" value="CHAPERONE-ACTIVITY OF BC1 COMPLEX CABC1 -RELATED"/>
    <property type="match status" value="1"/>
</dbReference>
<dbReference type="Pfam" id="PF03109">
    <property type="entry name" value="ABC1"/>
    <property type="match status" value="1"/>
</dbReference>
<dbReference type="InterPro" id="IPR050154">
    <property type="entry name" value="UbiB_kinase"/>
</dbReference>
<dbReference type="InterPro" id="IPR011009">
    <property type="entry name" value="Kinase-like_dom_sf"/>
</dbReference>
<evidence type="ECO:0000256" key="1">
    <source>
        <dbReference type="ARBA" id="ARBA00009670"/>
    </source>
</evidence>
<feature type="region of interest" description="Disordered" evidence="2">
    <location>
        <begin position="18"/>
        <end position="51"/>
    </location>
</feature>
<dbReference type="SUPFAM" id="SSF56112">
    <property type="entry name" value="Protein kinase-like (PK-like)"/>
    <property type="match status" value="1"/>
</dbReference>
<dbReference type="PANTHER" id="PTHR10566:SF123">
    <property type="entry name" value="PROTEIN KINASE SUPERFAMILY PROTEIN"/>
    <property type="match status" value="1"/>
</dbReference>
<keyword evidence="3" id="KW-0472">Membrane</keyword>
<dbReference type="GO" id="GO:0005524">
    <property type="term" value="F:ATP binding"/>
    <property type="evidence" value="ECO:0007669"/>
    <property type="project" value="InterPro"/>
</dbReference>
<dbReference type="PROSITE" id="PS50011">
    <property type="entry name" value="PROTEIN_KINASE_DOM"/>
    <property type="match status" value="1"/>
</dbReference>
<evidence type="ECO:0000256" key="2">
    <source>
        <dbReference type="SAM" id="MobiDB-lite"/>
    </source>
</evidence>
<evidence type="ECO:0000313" key="6">
    <source>
        <dbReference type="Proteomes" id="UP000030748"/>
    </source>
</evidence>
<dbReference type="Proteomes" id="UP000030748">
    <property type="component" value="Unassembled WGS sequence"/>
</dbReference>
<dbReference type="InterPro" id="IPR000719">
    <property type="entry name" value="Prot_kinase_dom"/>
</dbReference>
<dbReference type="KEGG" id="egt:105955686"/>
<organism evidence="5 6">
    <name type="scientific">Erythranthe guttata</name>
    <name type="common">Yellow monkey flower</name>
    <name type="synonym">Mimulus guttatus</name>
    <dbReference type="NCBI Taxonomy" id="4155"/>
    <lineage>
        <taxon>Eukaryota</taxon>
        <taxon>Viridiplantae</taxon>
        <taxon>Streptophyta</taxon>
        <taxon>Embryophyta</taxon>
        <taxon>Tracheophyta</taxon>
        <taxon>Spermatophyta</taxon>
        <taxon>Magnoliopsida</taxon>
        <taxon>eudicotyledons</taxon>
        <taxon>Gunneridae</taxon>
        <taxon>Pentapetalae</taxon>
        <taxon>asterids</taxon>
        <taxon>lamiids</taxon>
        <taxon>Lamiales</taxon>
        <taxon>Phrymaceae</taxon>
        <taxon>Erythranthe</taxon>
    </lineage>
</organism>
<feature type="transmembrane region" description="Helical" evidence="3">
    <location>
        <begin position="767"/>
        <end position="787"/>
    </location>
</feature>
<sequence length="814" mass="90538">MASVSPSPAVTVLCSTGIAPRTRENHHNRSGSHVISPSKKRNQKLSKNGGGGGGLGNVVEVVQKDVAFLKAGLGKGLQWANKAFRIPEVSKSVEDFIWLRNVEDPQAAAFAPPPSWPQPYYPEISGVDLFMSDLKALEVYFGYFYYRSKMWTKPLPEIYDAEEVAEYFALRPHVVALRLLEVFTAFVSATIKLRISSISSAADEDSREKASEYNFGIVLKETMLNLGPTFIKAGQSLSTRPDVIGYEISKVLSELHDQIPPFPRPEAMKIIEEEFGSPVETIFSYFSEEPVAAASFGQVYKASTYDGIDVAVKVQRPDLRHGVVRDIYILRIGLGILQKILKRKNDLRLYADELGKVLIGELDYNLEAANAFEFLEAHSRYSFICLPKIFPHLSKKRVLTMEWMDGDSPNDLLSVSSQESNKKLLDLVKNGVEASLVQLLDTGLMHADPHPGNLRYISPGKIGFLDFGLVCRMETKHRFAMLASIVHIVNGDWTSLVNDLTEMDVIRPGTNITRFTLALEDSLGELKFSNGMPDAMFSQVLSKIWSVAIKYHCRMPPYYILVLRSLASLEGLAVASDPTFKTYEAAYPYVVQKLLLDNSAATRKILYSVIFNKSREFQWQRLAVFLRVGATRKVMQTLVPLNNRTSLSQSGNGVGPDANLANLALRLVVSKNGLVLRRLLMTADGSSLVRALVSNEASSYRQQLGKVVADILHRSMCEALGKALNLAIAKTPQVSSTENEYESILRDRRIRVIFFKSLNSVKKNPMLLFRFCCASFALFFVASAVACHRVSIAIAEAYLDRLSYNSKKIAVAAV</sequence>
<gene>
    <name evidence="5" type="ORF">MIMGU_mgv1a001466mg</name>
</gene>
<keyword evidence="3" id="KW-1133">Transmembrane helix</keyword>
<dbReference type="CDD" id="cd05121">
    <property type="entry name" value="ABC1_ADCK3-like"/>
    <property type="match status" value="1"/>
</dbReference>
<feature type="domain" description="Protein kinase" evidence="4">
    <location>
        <begin position="285"/>
        <end position="618"/>
    </location>
</feature>